<comment type="similarity">
    <text evidence="2">Belongs to the binding-protein-dependent transport system permease family. FecCD subfamily.</text>
</comment>
<evidence type="ECO:0000256" key="4">
    <source>
        <dbReference type="ARBA" id="ARBA00022475"/>
    </source>
</evidence>
<dbReference type="Proteomes" id="UP000257039">
    <property type="component" value="Unassembled WGS sequence"/>
</dbReference>
<dbReference type="GO" id="GO:0022857">
    <property type="term" value="F:transmembrane transporter activity"/>
    <property type="evidence" value="ECO:0007669"/>
    <property type="project" value="InterPro"/>
</dbReference>
<comment type="subcellular location">
    <subcellularLocation>
        <location evidence="1">Cell membrane</location>
        <topology evidence="1">Multi-pass membrane protein</topology>
    </subcellularLocation>
</comment>
<evidence type="ECO:0000256" key="7">
    <source>
        <dbReference type="ARBA" id="ARBA00023136"/>
    </source>
</evidence>
<feature type="transmembrane region" description="Helical" evidence="8">
    <location>
        <begin position="319"/>
        <end position="338"/>
    </location>
</feature>
<evidence type="ECO:0000313" key="9">
    <source>
        <dbReference type="EMBL" id="RDH46010.1"/>
    </source>
</evidence>
<keyword evidence="10" id="KW-1185">Reference proteome</keyword>
<feature type="transmembrane region" description="Helical" evidence="8">
    <location>
        <begin position="203"/>
        <end position="223"/>
    </location>
</feature>
<dbReference type="AlphaFoldDB" id="A0A4P9VVV0"/>
<protein>
    <submittedName>
        <fullName evidence="9">Iron ABC transporter permease</fullName>
    </submittedName>
</protein>
<dbReference type="GO" id="GO:0033214">
    <property type="term" value="P:siderophore-iron import into cell"/>
    <property type="evidence" value="ECO:0007669"/>
    <property type="project" value="TreeGrafter"/>
</dbReference>
<gene>
    <name evidence="9" type="ORF">B9G39_22575</name>
</gene>
<feature type="transmembrane region" description="Helical" evidence="8">
    <location>
        <begin position="95"/>
        <end position="114"/>
    </location>
</feature>
<evidence type="ECO:0000256" key="6">
    <source>
        <dbReference type="ARBA" id="ARBA00022989"/>
    </source>
</evidence>
<name>A0A4P9VVV0_9GAMM</name>
<accession>A0A4P9VVV0</accession>
<sequence>MRQSRKVRWWLTSVLLLMLITIIWALSVGVIETPWYSALLFGLEDSRGQLPTHIYTIIVDIRLPRVMLALVVGAILANSGALLQGLLRNPLADPGVLGISSGAAVGAAFAMLALNQLFPDIATALGEFLVPCFAFLGGVLATWVVYRLGVTVWGVSVSTMLLAGVAISSMAMAALAAINYLADDLTLRSFMYWQLGQLGGAQWWAVATCFTVLSLQVLLIPWLGQGLNALLLGDQEASYLGVPVETLKRTVICVASLGVGVAVAAVGIVAFVGLVVPHIVRQCTGPNHQILLPAVTLCGAWLLLVADTLSRWLLAPLELPIGIVTALIGAPVFIWLLVQQRQRMVS</sequence>
<dbReference type="SUPFAM" id="SSF81345">
    <property type="entry name" value="ABC transporter involved in vitamin B12 uptake, BtuC"/>
    <property type="match status" value="1"/>
</dbReference>
<keyword evidence="7 8" id="KW-0472">Membrane</keyword>
<dbReference type="FunFam" id="1.10.3470.10:FF:000001">
    <property type="entry name" value="Vitamin B12 ABC transporter permease BtuC"/>
    <property type="match status" value="1"/>
</dbReference>
<evidence type="ECO:0000256" key="2">
    <source>
        <dbReference type="ARBA" id="ARBA00007935"/>
    </source>
</evidence>
<keyword evidence="5 8" id="KW-0812">Transmembrane</keyword>
<dbReference type="CDD" id="cd06550">
    <property type="entry name" value="TM_ABC_iron-siderophores_like"/>
    <property type="match status" value="1"/>
</dbReference>
<dbReference type="EMBL" id="NDXW01000001">
    <property type="protein sequence ID" value="RDH46010.1"/>
    <property type="molecule type" value="Genomic_DNA"/>
</dbReference>
<keyword evidence="6 8" id="KW-1133">Transmembrane helix</keyword>
<feature type="transmembrane region" description="Helical" evidence="8">
    <location>
        <begin position="7"/>
        <end position="31"/>
    </location>
</feature>
<dbReference type="InterPro" id="IPR000522">
    <property type="entry name" value="ABC_transptr_permease_BtuC"/>
</dbReference>
<evidence type="ECO:0000256" key="8">
    <source>
        <dbReference type="SAM" id="Phobius"/>
    </source>
</evidence>
<feature type="transmembrane region" description="Helical" evidence="8">
    <location>
        <begin position="249"/>
        <end position="278"/>
    </location>
</feature>
<comment type="caution">
    <text evidence="9">The sequence shown here is derived from an EMBL/GenBank/DDBJ whole genome shotgun (WGS) entry which is preliminary data.</text>
</comment>
<keyword evidence="4" id="KW-1003">Cell membrane</keyword>
<dbReference type="InterPro" id="IPR037294">
    <property type="entry name" value="ABC_BtuC-like"/>
</dbReference>
<evidence type="ECO:0000313" key="10">
    <source>
        <dbReference type="Proteomes" id="UP000257039"/>
    </source>
</evidence>
<dbReference type="GO" id="GO:0005886">
    <property type="term" value="C:plasma membrane"/>
    <property type="evidence" value="ECO:0007669"/>
    <property type="project" value="UniProtKB-SubCell"/>
</dbReference>
<proteinExistence type="inferred from homology"/>
<dbReference type="Pfam" id="PF01032">
    <property type="entry name" value="FecCD"/>
    <property type="match status" value="1"/>
</dbReference>
<dbReference type="PANTHER" id="PTHR30472">
    <property type="entry name" value="FERRIC ENTEROBACTIN TRANSPORT SYSTEM PERMEASE PROTEIN"/>
    <property type="match status" value="1"/>
</dbReference>
<reference evidence="9 10" key="1">
    <citation type="submission" date="2017-04" db="EMBL/GenBank/DDBJ databases">
        <title>Draft genome sequence of Zooshikella ganghwensis VG4 isolated from Red Sea sediments.</title>
        <authorList>
            <person name="Rehman Z."/>
            <person name="Alam I."/>
            <person name="Kamau A."/>
            <person name="Bajic V."/>
            <person name="Leiknes T."/>
        </authorList>
    </citation>
    <scope>NUCLEOTIDE SEQUENCE [LARGE SCALE GENOMIC DNA]</scope>
    <source>
        <strain evidence="9 10">VG4</strain>
    </source>
</reference>
<feature type="transmembrane region" description="Helical" evidence="8">
    <location>
        <begin position="121"/>
        <end position="146"/>
    </location>
</feature>
<evidence type="ECO:0000256" key="3">
    <source>
        <dbReference type="ARBA" id="ARBA00022448"/>
    </source>
</evidence>
<evidence type="ECO:0000256" key="1">
    <source>
        <dbReference type="ARBA" id="ARBA00004651"/>
    </source>
</evidence>
<feature type="transmembrane region" description="Helical" evidence="8">
    <location>
        <begin position="290"/>
        <end position="313"/>
    </location>
</feature>
<evidence type="ECO:0000256" key="5">
    <source>
        <dbReference type="ARBA" id="ARBA00022692"/>
    </source>
</evidence>
<dbReference type="PANTHER" id="PTHR30472:SF25">
    <property type="entry name" value="ABC TRANSPORTER PERMEASE PROTEIN MJ0876-RELATED"/>
    <property type="match status" value="1"/>
</dbReference>
<keyword evidence="3" id="KW-0813">Transport</keyword>
<feature type="transmembrane region" description="Helical" evidence="8">
    <location>
        <begin position="152"/>
        <end position="182"/>
    </location>
</feature>
<organism evidence="9 10">
    <name type="scientific">Zooshikella ganghwensis</name>
    <dbReference type="NCBI Taxonomy" id="202772"/>
    <lineage>
        <taxon>Bacteria</taxon>
        <taxon>Pseudomonadati</taxon>
        <taxon>Pseudomonadota</taxon>
        <taxon>Gammaproteobacteria</taxon>
        <taxon>Oceanospirillales</taxon>
        <taxon>Zooshikellaceae</taxon>
        <taxon>Zooshikella</taxon>
    </lineage>
</organism>
<dbReference type="Gene3D" id="1.10.3470.10">
    <property type="entry name" value="ABC transporter involved in vitamin B12 uptake, BtuC"/>
    <property type="match status" value="1"/>
</dbReference>